<dbReference type="EMBL" id="LAZR01047804">
    <property type="protein sequence ID" value="KKK93367.1"/>
    <property type="molecule type" value="Genomic_DNA"/>
</dbReference>
<proteinExistence type="predicted"/>
<accession>A0A0F8ZHV1</accession>
<gene>
    <name evidence="2" type="ORF">LCGC14_2693590</name>
</gene>
<reference evidence="2" key="1">
    <citation type="journal article" date="2015" name="Nature">
        <title>Complex archaea that bridge the gap between prokaryotes and eukaryotes.</title>
        <authorList>
            <person name="Spang A."/>
            <person name="Saw J.H."/>
            <person name="Jorgensen S.L."/>
            <person name="Zaremba-Niedzwiedzka K."/>
            <person name="Martijn J."/>
            <person name="Lind A.E."/>
            <person name="van Eijk R."/>
            <person name="Schleper C."/>
            <person name="Guy L."/>
            <person name="Ettema T.J."/>
        </authorList>
    </citation>
    <scope>NUCLEOTIDE SEQUENCE</scope>
</reference>
<name>A0A0F8ZHV1_9ZZZZ</name>
<sequence>MTAEPQPQQVPVKMVKNKEGILVPKDQTNRCLHKSVIKRIKPQITEYVCKKADDGCGEKLKFVTLTWALMTEEEFNTFQAIQAQRMAAMIRQQKTGLVTPGEAEAEKRQQRQPRVVPPRKGPA</sequence>
<evidence type="ECO:0000313" key="2">
    <source>
        <dbReference type="EMBL" id="KKK93367.1"/>
    </source>
</evidence>
<feature type="region of interest" description="Disordered" evidence="1">
    <location>
        <begin position="97"/>
        <end position="123"/>
    </location>
</feature>
<organism evidence="2">
    <name type="scientific">marine sediment metagenome</name>
    <dbReference type="NCBI Taxonomy" id="412755"/>
    <lineage>
        <taxon>unclassified sequences</taxon>
        <taxon>metagenomes</taxon>
        <taxon>ecological metagenomes</taxon>
    </lineage>
</organism>
<protein>
    <submittedName>
        <fullName evidence="2">Uncharacterized protein</fullName>
    </submittedName>
</protein>
<comment type="caution">
    <text evidence="2">The sequence shown here is derived from an EMBL/GenBank/DDBJ whole genome shotgun (WGS) entry which is preliminary data.</text>
</comment>
<evidence type="ECO:0000256" key="1">
    <source>
        <dbReference type="SAM" id="MobiDB-lite"/>
    </source>
</evidence>
<dbReference type="AlphaFoldDB" id="A0A0F8ZHV1"/>